<protein>
    <submittedName>
        <fullName evidence="8">Cache domain-containing protein</fullName>
    </submittedName>
</protein>
<dbReference type="SMART" id="SM01049">
    <property type="entry name" value="Cache_2"/>
    <property type="match status" value="1"/>
</dbReference>
<evidence type="ECO:0000313" key="8">
    <source>
        <dbReference type="EMBL" id="MFC6670137.1"/>
    </source>
</evidence>
<evidence type="ECO:0000256" key="4">
    <source>
        <dbReference type="ARBA" id="ARBA00022989"/>
    </source>
</evidence>
<dbReference type="RefSeq" id="WP_379908647.1">
    <property type="nucleotide sequence ID" value="NZ_JBHSWE010000001.1"/>
</dbReference>
<dbReference type="InterPro" id="IPR004010">
    <property type="entry name" value="Double_Cache_2"/>
</dbReference>
<feature type="transmembrane region" description="Helical" evidence="6">
    <location>
        <begin position="12"/>
        <end position="35"/>
    </location>
</feature>
<comment type="subcellular location">
    <subcellularLocation>
        <location evidence="1">Cell membrane</location>
        <topology evidence="1">Multi-pass membrane protein</topology>
    </subcellularLocation>
</comment>
<proteinExistence type="predicted"/>
<evidence type="ECO:0000256" key="1">
    <source>
        <dbReference type="ARBA" id="ARBA00004651"/>
    </source>
</evidence>
<accession>A0ABW1ZY81</accession>
<comment type="caution">
    <text evidence="8">The sequence shown here is derived from an EMBL/GenBank/DDBJ whole genome shotgun (WGS) entry which is preliminary data.</text>
</comment>
<gene>
    <name evidence="8" type="ORF">ACFQDL_08605</name>
</gene>
<evidence type="ECO:0000256" key="6">
    <source>
        <dbReference type="SAM" id="Phobius"/>
    </source>
</evidence>
<keyword evidence="4 6" id="KW-1133">Transmembrane helix</keyword>
<keyword evidence="9" id="KW-1185">Reference proteome</keyword>
<evidence type="ECO:0000313" key="9">
    <source>
        <dbReference type="Proteomes" id="UP001596422"/>
    </source>
</evidence>
<reference evidence="9" key="1">
    <citation type="journal article" date="2019" name="Int. J. Syst. Evol. Microbiol.">
        <title>The Global Catalogue of Microorganisms (GCM) 10K type strain sequencing project: providing services to taxonomists for standard genome sequencing and annotation.</title>
        <authorList>
            <consortium name="The Broad Institute Genomics Platform"/>
            <consortium name="The Broad Institute Genome Sequencing Center for Infectious Disease"/>
            <person name="Wu L."/>
            <person name="Ma J."/>
        </authorList>
    </citation>
    <scope>NUCLEOTIDE SEQUENCE [LARGE SCALE GENOMIC DNA]</scope>
    <source>
        <strain evidence="9">NBRC 111756</strain>
    </source>
</reference>
<keyword evidence="2" id="KW-1003">Cell membrane</keyword>
<dbReference type="Pfam" id="PF08269">
    <property type="entry name" value="dCache_2"/>
    <property type="match status" value="1"/>
</dbReference>
<evidence type="ECO:0000256" key="5">
    <source>
        <dbReference type="ARBA" id="ARBA00023136"/>
    </source>
</evidence>
<dbReference type="Proteomes" id="UP001596422">
    <property type="component" value="Unassembled WGS sequence"/>
</dbReference>
<evidence type="ECO:0000256" key="3">
    <source>
        <dbReference type="ARBA" id="ARBA00022692"/>
    </source>
</evidence>
<dbReference type="EMBL" id="JBHSWE010000001">
    <property type="protein sequence ID" value="MFC6670137.1"/>
    <property type="molecule type" value="Genomic_DNA"/>
</dbReference>
<dbReference type="InterPro" id="IPR033480">
    <property type="entry name" value="sCache_2"/>
</dbReference>
<name>A0ABW1ZY81_9GAMM</name>
<evidence type="ECO:0000259" key="7">
    <source>
        <dbReference type="SMART" id="SM01049"/>
    </source>
</evidence>
<keyword evidence="3 6" id="KW-0812">Transmembrane</keyword>
<organism evidence="8 9">
    <name type="scientific">Marinobacterium aestuariivivens</name>
    <dbReference type="NCBI Taxonomy" id="1698799"/>
    <lineage>
        <taxon>Bacteria</taxon>
        <taxon>Pseudomonadati</taxon>
        <taxon>Pseudomonadota</taxon>
        <taxon>Gammaproteobacteria</taxon>
        <taxon>Oceanospirillales</taxon>
        <taxon>Oceanospirillaceae</taxon>
        <taxon>Marinobacterium</taxon>
    </lineage>
</organism>
<dbReference type="Gene3D" id="3.30.450.20">
    <property type="entry name" value="PAS domain"/>
    <property type="match status" value="1"/>
</dbReference>
<sequence>MRLRIDASSLPRLLVVGMVGTVLVLLLGILGYLMISSYLEREQRLELRGREFRLQMQEQLQHETGAIRAFAAFVFDRAESILMTETRERVDQAHAMAMSIYRREQGQRSDRETGELIAEALRDQRFFHGRGYFFITDLAGKSVLLPVLPDLEGRQLLEHPDREVRTAIQGVLDAIDTPGRTAIPVITGGCPAVKSGCRRKSPMCAISSRWAGSSAPVTTCSAFLTI</sequence>
<evidence type="ECO:0000256" key="2">
    <source>
        <dbReference type="ARBA" id="ARBA00022475"/>
    </source>
</evidence>
<feature type="domain" description="Single Cache" evidence="7">
    <location>
        <begin position="79"/>
        <end position="169"/>
    </location>
</feature>
<keyword evidence="5 6" id="KW-0472">Membrane</keyword>